<dbReference type="RefSeq" id="WP_006608812.1">
    <property type="nucleotide sequence ID" value="NZ_AFXA01000011.1"/>
</dbReference>
<feature type="transmembrane region" description="Helical" evidence="1">
    <location>
        <begin position="159"/>
        <end position="182"/>
    </location>
</feature>
<dbReference type="EMBL" id="AFXA01000011">
    <property type="protein sequence ID" value="EGV00199.1"/>
    <property type="molecule type" value="Genomic_DNA"/>
</dbReference>
<sequence length="308" mass="36044">MNKVSTYFKNLYSNDFLNNVTADSQKLWKDYEKPKFRFFVFLALSTFIFATITTIISLILITTLKTQLLDFFIENVNDKNANVQEYYNNLLTFYGVMSGIVILVTVFFAYGIYNSYTKKSFLKLQTFPTLLLTITTFLRLVDYIMIFTKSGQTTYWNSAMITLLAFSGSSVLLTLLLIPLFYRKIKFIKIAFHRSFILKQSEEFSKMFSQNEEYSNLFGNLFGGNIPKNQTETDFKEEDVTNTEVKNNHEQKSTEWEKNKERLMSLNNEKLFGIAQKLYIHGYDKMSKEELVDAILNIVEKNKNDENK</sequence>
<keyword evidence="1" id="KW-1133">Transmembrane helix</keyword>
<protein>
    <submittedName>
        <fullName evidence="2">Membrane protein</fullName>
    </submittedName>
</protein>
<evidence type="ECO:0000313" key="2">
    <source>
        <dbReference type="EMBL" id="EGV00199.1"/>
    </source>
</evidence>
<comment type="caution">
    <text evidence="2">The sequence shown here is derived from an EMBL/GenBank/DDBJ whole genome shotgun (WGS) entry which is preliminary data.</text>
</comment>
<keyword evidence="1" id="KW-0812">Transmembrane</keyword>
<keyword evidence="1" id="KW-0472">Membrane</keyword>
<dbReference type="eggNOG" id="ENOG5031YQD">
    <property type="taxonomic scope" value="Bacteria"/>
</dbReference>
<feature type="transmembrane region" description="Helical" evidence="1">
    <location>
        <begin position="91"/>
        <end position="113"/>
    </location>
</feature>
<evidence type="ECO:0000256" key="1">
    <source>
        <dbReference type="SAM" id="Phobius"/>
    </source>
</evidence>
<gene>
    <name evidence="2" type="ORF">MCSF7_02036</name>
</gene>
<dbReference type="STRING" id="1037410.MCSF7_02036"/>
<evidence type="ECO:0000313" key="3">
    <source>
        <dbReference type="Proteomes" id="UP000004978"/>
    </source>
</evidence>
<name>F9UKJ4_9BACT</name>
<dbReference type="AlphaFoldDB" id="F9UKJ4"/>
<keyword evidence="3" id="KW-1185">Reference proteome</keyword>
<feature type="transmembrane region" description="Helical" evidence="1">
    <location>
        <begin position="125"/>
        <end position="147"/>
    </location>
</feature>
<reference evidence="2 3" key="1">
    <citation type="journal article" date="2013" name="Genome Announc.">
        <title>Genome Sequence of Mycoplasma columbinum Strain SF7.</title>
        <authorList>
            <person name="Guo Z."/>
            <person name="Xu X."/>
            <person name="Zheng Q."/>
            <person name="Li T."/>
            <person name="Kuang S."/>
            <person name="Zhang Z."/>
            <person name="Chen Y."/>
            <person name="Lu X."/>
            <person name="Zhou R."/>
            <person name="Bi D."/>
            <person name="Jin H."/>
        </authorList>
    </citation>
    <scope>NUCLEOTIDE SEQUENCE [LARGE SCALE GENOMIC DNA]</scope>
    <source>
        <strain evidence="2 3">SF7</strain>
    </source>
</reference>
<proteinExistence type="predicted"/>
<dbReference type="Proteomes" id="UP000004978">
    <property type="component" value="Unassembled WGS sequence"/>
</dbReference>
<organism evidence="2 3">
    <name type="scientific">Mycoplasmopsis columbina SF7</name>
    <dbReference type="NCBI Taxonomy" id="1037410"/>
    <lineage>
        <taxon>Bacteria</taxon>
        <taxon>Bacillati</taxon>
        <taxon>Mycoplasmatota</taxon>
        <taxon>Mycoplasmoidales</taxon>
        <taxon>Metamycoplasmataceae</taxon>
        <taxon>Mycoplasmopsis</taxon>
    </lineage>
</organism>
<feature type="transmembrane region" description="Helical" evidence="1">
    <location>
        <begin position="38"/>
        <end position="61"/>
    </location>
</feature>
<accession>F9UKJ4</accession>